<feature type="transmembrane region" description="Helical" evidence="11">
    <location>
        <begin position="27"/>
        <end position="48"/>
    </location>
</feature>
<dbReference type="InterPro" id="IPR005467">
    <property type="entry name" value="His_kinase_dom"/>
</dbReference>
<evidence type="ECO:0000256" key="7">
    <source>
        <dbReference type="ARBA" id="ARBA00022777"/>
    </source>
</evidence>
<dbReference type="Gene3D" id="1.10.287.130">
    <property type="match status" value="1"/>
</dbReference>
<dbReference type="Pfam" id="PF02518">
    <property type="entry name" value="HATPase_c"/>
    <property type="match status" value="1"/>
</dbReference>
<dbReference type="EC" id="2.7.13.3" evidence="3"/>
<evidence type="ECO:0000256" key="2">
    <source>
        <dbReference type="ARBA" id="ARBA00004236"/>
    </source>
</evidence>
<evidence type="ECO:0000256" key="11">
    <source>
        <dbReference type="SAM" id="Phobius"/>
    </source>
</evidence>
<keyword evidence="5" id="KW-0808">Transferase</keyword>
<gene>
    <name evidence="13" type="ORF">SAMN04487824_12527</name>
</gene>
<dbReference type="Proteomes" id="UP000198528">
    <property type="component" value="Unassembled WGS sequence"/>
</dbReference>
<dbReference type="STRING" id="604330.SAMN04489857_0051"/>
<evidence type="ECO:0000256" key="8">
    <source>
        <dbReference type="ARBA" id="ARBA00022989"/>
    </source>
</evidence>
<dbReference type="SMART" id="SM00388">
    <property type="entry name" value="HisKA"/>
    <property type="match status" value="1"/>
</dbReference>
<sequence>MTSSEQSAKRTASARLRSTLRNATTSLTVRCLLIVLAYILAMAGLLHVTNQLANEELKRTSPYIEMFDDGSTMMQTDDFRQMGSQVSRPSALLVFDGEGKLLFSTSRNVAQKITAKELPLIAGDEDDGSAYVMLDRTDAQGRTVHEINLCKPEPTPDGYAISVKSTCTYLSDGTIVGGDLFGDKARLTEREMSLLQGVYSRRMMIAKHNYKNEKGQRRILVLLSPTESGKDFRAAVDRSNAYRIAAVPIAVALTVLAIAVLARVVRKSTRPLDRAIDARRSGVGNAPDPSSMPVELRHTYEDFLGLMAELDQAQDDKRRMIADISHDLKTPLSVIRGYAQAFEDGHVPQENAEKYLHAIAAKADLACELIDSLQFLAKTDHPSYQATLENRDLCEDLRLMLIDKQPDIEQAGGTLVVELPERPIRARADVELLRRAVSNVIDNAYKHNPRGVTIRVACAPTRDGALVSIADDGQGVPTDIREHAFEPFVTSNTARSAGKGTGLGLAVASTCMQVQGGTISFAERPEAPYSTEVLMTLPPAQKD</sequence>
<comment type="catalytic activity">
    <reaction evidence="1">
        <text>ATP + protein L-histidine = ADP + protein N-phospho-L-histidine.</text>
        <dbReference type="EC" id="2.7.13.3"/>
    </reaction>
</comment>
<dbReference type="PANTHER" id="PTHR45436:SF5">
    <property type="entry name" value="SENSOR HISTIDINE KINASE TRCS"/>
    <property type="match status" value="1"/>
</dbReference>
<keyword evidence="10 11" id="KW-0472">Membrane</keyword>
<dbReference type="Gene3D" id="3.30.565.10">
    <property type="entry name" value="Histidine kinase-like ATPase, C-terminal domain"/>
    <property type="match status" value="1"/>
</dbReference>
<dbReference type="Pfam" id="PF00512">
    <property type="entry name" value="HisKA"/>
    <property type="match status" value="1"/>
</dbReference>
<keyword evidence="7 13" id="KW-0418">Kinase</keyword>
<evidence type="ECO:0000256" key="6">
    <source>
        <dbReference type="ARBA" id="ARBA00022692"/>
    </source>
</evidence>
<dbReference type="GO" id="GO:0000155">
    <property type="term" value="F:phosphorelay sensor kinase activity"/>
    <property type="evidence" value="ECO:0007669"/>
    <property type="project" value="InterPro"/>
</dbReference>
<dbReference type="InterPro" id="IPR004358">
    <property type="entry name" value="Sig_transdc_His_kin-like_C"/>
</dbReference>
<dbReference type="InterPro" id="IPR036097">
    <property type="entry name" value="HisK_dim/P_sf"/>
</dbReference>
<dbReference type="CDD" id="cd00075">
    <property type="entry name" value="HATPase"/>
    <property type="match status" value="1"/>
</dbReference>
<accession>A0A1G6MUI4</accession>
<dbReference type="CDD" id="cd00082">
    <property type="entry name" value="HisKA"/>
    <property type="match status" value="1"/>
</dbReference>
<evidence type="ECO:0000256" key="9">
    <source>
        <dbReference type="ARBA" id="ARBA00023012"/>
    </source>
</evidence>
<evidence type="ECO:0000313" key="14">
    <source>
        <dbReference type="Proteomes" id="UP000198528"/>
    </source>
</evidence>
<reference evidence="14" key="1">
    <citation type="submission" date="2016-10" db="EMBL/GenBank/DDBJ databases">
        <authorList>
            <person name="Varghese N."/>
            <person name="Submissions S."/>
        </authorList>
    </citation>
    <scope>NUCLEOTIDE SEQUENCE [LARGE SCALE GENOMIC DNA]</scope>
    <source>
        <strain evidence="14">DSM 22619</strain>
    </source>
</reference>
<dbReference type="EMBL" id="FMZL01000025">
    <property type="protein sequence ID" value="SDC59182.1"/>
    <property type="molecule type" value="Genomic_DNA"/>
</dbReference>
<evidence type="ECO:0000259" key="12">
    <source>
        <dbReference type="PROSITE" id="PS50109"/>
    </source>
</evidence>
<keyword evidence="6 11" id="KW-0812">Transmembrane</keyword>
<evidence type="ECO:0000256" key="10">
    <source>
        <dbReference type="ARBA" id="ARBA00023136"/>
    </source>
</evidence>
<organism evidence="13 14">
    <name type="scientific">Parafannyhessea umbonata</name>
    <dbReference type="NCBI Taxonomy" id="604330"/>
    <lineage>
        <taxon>Bacteria</taxon>
        <taxon>Bacillati</taxon>
        <taxon>Actinomycetota</taxon>
        <taxon>Coriobacteriia</taxon>
        <taxon>Coriobacteriales</taxon>
        <taxon>Atopobiaceae</taxon>
        <taxon>Parafannyhessea</taxon>
    </lineage>
</organism>
<dbReference type="PRINTS" id="PR00344">
    <property type="entry name" value="BCTRLSENSOR"/>
</dbReference>
<evidence type="ECO:0000313" key="13">
    <source>
        <dbReference type="EMBL" id="SDC59182.1"/>
    </source>
</evidence>
<protein>
    <recommendedName>
        <fullName evidence="3">histidine kinase</fullName>
        <ecNumber evidence="3">2.7.13.3</ecNumber>
    </recommendedName>
</protein>
<evidence type="ECO:0000256" key="5">
    <source>
        <dbReference type="ARBA" id="ARBA00022679"/>
    </source>
</evidence>
<dbReference type="SUPFAM" id="SSF47384">
    <property type="entry name" value="Homodimeric domain of signal transducing histidine kinase"/>
    <property type="match status" value="1"/>
</dbReference>
<feature type="transmembrane region" description="Helical" evidence="11">
    <location>
        <begin position="241"/>
        <end position="265"/>
    </location>
</feature>
<name>A0A1G6MUI4_9ACTN</name>
<dbReference type="InterPro" id="IPR050428">
    <property type="entry name" value="TCS_sensor_his_kinase"/>
</dbReference>
<keyword evidence="8 11" id="KW-1133">Transmembrane helix</keyword>
<keyword evidence="4" id="KW-0597">Phosphoprotein</keyword>
<evidence type="ECO:0000256" key="1">
    <source>
        <dbReference type="ARBA" id="ARBA00000085"/>
    </source>
</evidence>
<dbReference type="AlphaFoldDB" id="A0A1G6MUI4"/>
<keyword evidence="9" id="KW-0902">Two-component regulatory system</keyword>
<dbReference type="SUPFAM" id="SSF55874">
    <property type="entry name" value="ATPase domain of HSP90 chaperone/DNA topoisomerase II/histidine kinase"/>
    <property type="match status" value="1"/>
</dbReference>
<dbReference type="InterPro" id="IPR036890">
    <property type="entry name" value="HATPase_C_sf"/>
</dbReference>
<dbReference type="SMART" id="SM00387">
    <property type="entry name" value="HATPase_c"/>
    <property type="match status" value="1"/>
</dbReference>
<dbReference type="PANTHER" id="PTHR45436">
    <property type="entry name" value="SENSOR HISTIDINE KINASE YKOH"/>
    <property type="match status" value="1"/>
</dbReference>
<feature type="domain" description="Histidine kinase" evidence="12">
    <location>
        <begin position="323"/>
        <end position="541"/>
    </location>
</feature>
<evidence type="ECO:0000256" key="3">
    <source>
        <dbReference type="ARBA" id="ARBA00012438"/>
    </source>
</evidence>
<keyword evidence="14" id="KW-1185">Reference proteome</keyword>
<proteinExistence type="predicted"/>
<dbReference type="InterPro" id="IPR003594">
    <property type="entry name" value="HATPase_dom"/>
</dbReference>
<evidence type="ECO:0000256" key="4">
    <source>
        <dbReference type="ARBA" id="ARBA00022553"/>
    </source>
</evidence>
<comment type="subcellular location">
    <subcellularLocation>
        <location evidence="2">Cell membrane</location>
    </subcellularLocation>
</comment>
<dbReference type="InterPro" id="IPR003661">
    <property type="entry name" value="HisK_dim/P_dom"/>
</dbReference>
<dbReference type="PROSITE" id="PS50109">
    <property type="entry name" value="HIS_KIN"/>
    <property type="match status" value="1"/>
</dbReference>
<dbReference type="RefSeq" id="WP_090847527.1">
    <property type="nucleotide sequence ID" value="NZ_FMZL01000025.1"/>
</dbReference>
<dbReference type="GO" id="GO:0005886">
    <property type="term" value="C:plasma membrane"/>
    <property type="evidence" value="ECO:0007669"/>
    <property type="project" value="UniProtKB-SubCell"/>
</dbReference>